<proteinExistence type="predicted"/>
<evidence type="ECO:0000313" key="1">
    <source>
        <dbReference type="EMBL" id="QDU82734.1"/>
    </source>
</evidence>
<dbReference type="KEGG" id="plon:Pla110_44960"/>
<evidence type="ECO:0000313" key="2">
    <source>
        <dbReference type="Proteomes" id="UP000317178"/>
    </source>
</evidence>
<gene>
    <name evidence="1" type="ORF">Pla110_44960</name>
</gene>
<organism evidence="1 2">
    <name type="scientific">Polystyrenella longa</name>
    <dbReference type="NCBI Taxonomy" id="2528007"/>
    <lineage>
        <taxon>Bacteria</taxon>
        <taxon>Pseudomonadati</taxon>
        <taxon>Planctomycetota</taxon>
        <taxon>Planctomycetia</taxon>
        <taxon>Planctomycetales</taxon>
        <taxon>Planctomycetaceae</taxon>
        <taxon>Polystyrenella</taxon>
    </lineage>
</organism>
<keyword evidence="2" id="KW-1185">Reference proteome</keyword>
<dbReference type="Proteomes" id="UP000317178">
    <property type="component" value="Chromosome"/>
</dbReference>
<reference evidence="1 2" key="1">
    <citation type="submission" date="2019-02" db="EMBL/GenBank/DDBJ databases">
        <title>Deep-cultivation of Planctomycetes and their phenomic and genomic characterization uncovers novel biology.</title>
        <authorList>
            <person name="Wiegand S."/>
            <person name="Jogler M."/>
            <person name="Boedeker C."/>
            <person name="Pinto D."/>
            <person name="Vollmers J."/>
            <person name="Rivas-Marin E."/>
            <person name="Kohn T."/>
            <person name="Peeters S.H."/>
            <person name="Heuer A."/>
            <person name="Rast P."/>
            <person name="Oberbeckmann S."/>
            <person name="Bunk B."/>
            <person name="Jeske O."/>
            <person name="Meyerdierks A."/>
            <person name="Storesund J.E."/>
            <person name="Kallscheuer N."/>
            <person name="Luecker S."/>
            <person name="Lage O.M."/>
            <person name="Pohl T."/>
            <person name="Merkel B.J."/>
            <person name="Hornburger P."/>
            <person name="Mueller R.-W."/>
            <person name="Bruemmer F."/>
            <person name="Labrenz M."/>
            <person name="Spormann A.M."/>
            <person name="Op den Camp H."/>
            <person name="Overmann J."/>
            <person name="Amann R."/>
            <person name="Jetten M.S.M."/>
            <person name="Mascher T."/>
            <person name="Medema M.H."/>
            <person name="Devos D.P."/>
            <person name="Kaster A.-K."/>
            <person name="Ovreas L."/>
            <person name="Rohde M."/>
            <person name="Galperin M.Y."/>
            <person name="Jogler C."/>
        </authorList>
    </citation>
    <scope>NUCLEOTIDE SEQUENCE [LARGE SCALE GENOMIC DNA]</scope>
    <source>
        <strain evidence="1 2">Pla110</strain>
    </source>
</reference>
<dbReference type="AlphaFoldDB" id="A0A518CU71"/>
<name>A0A518CU71_9PLAN</name>
<protein>
    <submittedName>
        <fullName evidence="1">Uncharacterized protein</fullName>
    </submittedName>
</protein>
<dbReference type="EMBL" id="CP036281">
    <property type="protein sequence ID" value="QDU82734.1"/>
    <property type="molecule type" value="Genomic_DNA"/>
</dbReference>
<accession>A0A518CU71</accession>
<sequence>MMSMFTTETAWLYRKGVPELKVELLREGRRESRQQGEQKELRSAAMEDRAHLRLAVTVQGDTLLDIIGIEMMLHQEQIESIGQ</sequence>